<reference evidence="2" key="1">
    <citation type="submission" date="2018-01" db="EMBL/GenBank/DDBJ databases">
        <authorList>
            <person name="Mao J.F."/>
        </authorList>
    </citation>
    <scope>NUCLEOTIDE SEQUENCE</scope>
    <source>
        <strain evidence="2">Huo1</strain>
        <tissue evidence="2">Leaf</tissue>
    </source>
</reference>
<dbReference type="Pfam" id="PF00931">
    <property type="entry name" value="NB-ARC"/>
    <property type="match status" value="1"/>
</dbReference>
<feature type="domain" description="NB-ARC" evidence="1">
    <location>
        <begin position="8"/>
        <end position="50"/>
    </location>
</feature>
<dbReference type="InterPro" id="IPR002182">
    <property type="entry name" value="NB-ARC"/>
</dbReference>
<keyword evidence="3" id="KW-1185">Reference proteome</keyword>
<proteinExistence type="predicted"/>
<evidence type="ECO:0000313" key="3">
    <source>
        <dbReference type="Proteomes" id="UP000298416"/>
    </source>
</evidence>
<dbReference type="GO" id="GO:0043531">
    <property type="term" value="F:ADP binding"/>
    <property type="evidence" value="ECO:0007669"/>
    <property type="project" value="InterPro"/>
</dbReference>
<dbReference type="InterPro" id="IPR032675">
    <property type="entry name" value="LRR_dom_sf"/>
</dbReference>
<dbReference type="SUPFAM" id="SSF52540">
    <property type="entry name" value="P-loop containing nucleoside triphosphate hydrolases"/>
    <property type="match status" value="1"/>
</dbReference>
<organism evidence="2">
    <name type="scientific">Salvia splendens</name>
    <name type="common">Scarlet sage</name>
    <dbReference type="NCBI Taxonomy" id="180675"/>
    <lineage>
        <taxon>Eukaryota</taxon>
        <taxon>Viridiplantae</taxon>
        <taxon>Streptophyta</taxon>
        <taxon>Embryophyta</taxon>
        <taxon>Tracheophyta</taxon>
        <taxon>Spermatophyta</taxon>
        <taxon>Magnoliopsida</taxon>
        <taxon>eudicotyledons</taxon>
        <taxon>Gunneridae</taxon>
        <taxon>Pentapetalae</taxon>
        <taxon>asterids</taxon>
        <taxon>lamiids</taxon>
        <taxon>Lamiales</taxon>
        <taxon>Lamiaceae</taxon>
        <taxon>Nepetoideae</taxon>
        <taxon>Mentheae</taxon>
        <taxon>Salviinae</taxon>
        <taxon>Salvia</taxon>
        <taxon>Salvia subgen. Calosphace</taxon>
        <taxon>core Calosphace</taxon>
    </lineage>
</organism>
<sequence length="165" mass="18503">MIFNTDRHPSVVVIKGMSGIGKTTLAREIYNHADVIERFTYCDWISFENTCATTMAEDHNLGLVSFDELIYDELLGLEMCFALEKLGVHDVDGNTRLGTLQRVKTLKLDGRLDRLPSSFPSALTSLTLANSCLNEDPMPLLGKLPDLQYLKLQNAYTGQQMGIRF</sequence>
<dbReference type="Gene3D" id="3.80.10.10">
    <property type="entry name" value="Ribonuclease Inhibitor"/>
    <property type="match status" value="1"/>
</dbReference>
<dbReference type="Gene3D" id="3.40.50.300">
    <property type="entry name" value="P-loop containing nucleotide triphosphate hydrolases"/>
    <property type="match status" value="1"/>
</dbReference>
<evidence type="ECO:0000259" key="1">
    <source>
        <dbReference type="Pfam" id="PF00931"/>
    </source>
</evidence>
<dbReference type="Proteomes" id="UP000298416">
    <property type="component" value="Unassembled WGS sequence"/>
</dbReference>
<dbReference type="EMBL" id="PNBA02000013">
    <property type="protein sequence ID" value="KAG6402887.1"/>
    <property type="molecule type" value="Genomic_DNA"/>
</dbReference>
<dbReference type="InterPro" id="IPR027417">
    <property type="entry name" value="P-loop_NTPase"/>
</dbReference>
<reference evidence="2" key="2">
    <citation type="submission" date="2020-08" db="EMBL/GenBank/DDBJ databases">
        <title>Plant Genome Project.</title>
        <authorList>
            <person name="Zhang R.-G."/>
        </authorList>
    </citation>
    <scope>NUCLEOTIDE SEQUENCE</scope>
    <source>
        <strain evidence="2">Huo1</strain>
        <tissue evidence="2">Leaf</tissue>
    </source>
</reference>
<dbReference type="AlphaFoldDB" id="A0A8X8ZFH0"/>
<protein>
    <recommendedName>
        <fullName evidence="1">NB-ARC domain-containing protein</fullName>
    </recommendedName>
</protein>
<comment type="caution">
    <text evidence="2">The sequence shown here is derived from an EMBL/GenBank/DDBJ whole genome shotgun (WGS) entry which is preliminary data.</text>
</comment>
<accession>A0A8X8ZFH0</accession>
<evidence type="ECO:0000313" key="2">
    <source>
        <dbReference type="EMBL" id="KAG6402887.1"/>
    </source>
</evidence>
<gene>
    <name evidence="2" type="ORF">SASPL_135101</name>
</gene>
<dbReference type="SUPFAM" id="SSF53795">
    <property type="entry name" value="PEP carboxykinase-like"/>
    <property type="match status" value="1"/>
</dbReference>
<name>A0A8X8ZFH0_SALSN</name>